<keyword evidence="2" id="KW-1185">Reference proteome</keyword>
<name>A0ABS6EL38_9CLOT</name>
<gene>
    <name evidence="1" type="ORF">KQI86_16530</name>
</gene>
<protein>
    <submittedName>
        <fullName evidence="1">Uncharacterized protein</fullName>
    </submittedName>
</protein>
<proteinExistence type="predicted"/>
<dbReference type="EMBL" id="JAHLQF010000004">
    <property type="protein sequence ID" value="MBU5485929.1"/>
    <property type="molecule type" value="Genomic_DNA"/>
</dbReference>
<evidence type="ECO:0000313" key="2">
    <source>
        <dbReference type="Proteomes" id="UP000726170"/>
    </source>
</evidence>
<evidence type="ECO:0000313" key="1">
    <source>
        <dbReference type="EMBL" id="MBU5485929.1"/>
    </source>
</evidence>
<reference evidence="1 2" key="1">
    <citation type="submission" date="2021-06" db="EMBL/GenBank/DDBJ databases">
        <authorList>
            <person name="Sun Q."/>
            <person name="Li D."/>
        </authorList>
    </citation>
    <scope>NUCLEOTIDE SEQUENCE [LARGE SCALE GENOMIC DNA]</scope>
    <source>
        <strain evidence="1 2">MSJ-11</strain>
    </source>
</reference>
<accession>A0ABS6EL38</accession>
<organism evidence="1 2">
    <name type="scientific">Clostridium mobile</name>
    <dbReference type="NCBI Taxonomy" id="2841512"/>
    <lineage>
        <taxon>Bacteria</taxon>
        <taxon>Bacillati</taxon>
        <taxon>Bacillota</taxon>
        <taxon>Clostridia</taxon>
        <taxon>Eubacteriales</taxon>
        <taxon>Clostridiaceae</taxon>
        <taxon>Clostridium</taxon>
    </lineage>
</organism>
<sequence length="89" mass="10791">MLKIWGKIMKDNKIVRDEVVQCDTHESYQENLKACIIELCYKFDISKPYWLPSNVNEYNRRLKTSFDQNNFIEEIDFHQFVIEELGEKK</sequence>
<dbReference type="Proteomes" id="UP000726170">
    <property type="component" value="Unassembled WGS sequence"/>
</dbReference>
<comment type="caution">
    <text evidence="1">The sequence shown here is derived from an EMBL/GenBank/DDBJ whole genome shotgun (WGS) entry which is preliminary data.</text>
</comment>
<dbReference type="RefSeq" id="WP_216440528.1">
    <property type="nucleotide sequence ID" value="NZ_JAHLQF010000004.1"/>
</dbReference>